<evidence type="ECO:0000313" key="1">
    <source>
        <dbReference type="EMBL" id="GFC87822.1"/>
    </source>
</evidence>
<proteinExistence type="predicted"/>
<feature type="non-terminal residue" evidence="1">
    <location>
        <position position="1"/>
    </location>
</feature>
<dbReference type="AlphaFoldDB" id="A0A699RUD3"/>
<dbReference type="EMBL" id="BKCJ011112296">
    <property type="protein sequence ID" value="GFC87822.1"/>
    <property type="molecule type" value="Genomic_DNA"/>
</dbReference>
<accession>A0A699RUD3</accession>
<protein>
    <submittedName>
        <fullName evidence="1">DNA mismatch repair protein MLH3 isoform X1</fullName>
    </submittedName>
</protein>
<sequence>IHKLLNQLAAMHSCSDLLKADSRSYCGKRSRCQASPTYVLNLTCPRAHYDLSFEPAKTCVEFKMHIFPMSDMPSFRTSS</sequence>
<comment type="caution">
    <text evidence="1">The sequence shown here is derived from an EMBL/GenBank/DDBJ whole genome shotgun (WGS) entry which is preliminary data.</text>
</comment>
<name>A0A699RUD3_TANCI</name>
<dbReference type="InterPro" id="IPR014721">
    <property type="entry name" value="Ribsml_uS5_D2-typ_fold_subgr"/>
</dbReference>
<gene>
    <name evidence="1" type="ORF">Tci_859792</name>
</gene>
<organism evidence="1">
    <name type="scientific">Tanacetum cinerariifolium</name>
    <name type="common">Dalmatian daisy</name>
    <name type="synonym">Chrysanthemum cinerariifolium</name>
    <dbReference type="NCBI Taxonomy" id="118510"/>
    <lineage>
        <taxon>Eukaryota</taxon>
        <taxon>Viridiplantae</taxon>
        <taxon>Streptophyta</taxon>
        <taxon>Embryophyta</taxon>
        <taxon>Tracheophyta</taxon>
        <taxon>Spermatophyta</taxon>
        <taxon>Magnoliopsida</taxon>
        <taxon>eudicotyledons</taxon>
        <taxon>Gunneridae</taxon>
        <taxon>Pentapetalae</taxon>
        <taxon>asterids</taxon>
        <taxon>campanulids</taxon>
        <taxon>Asterales</taxon>
        <taxon>Asteraceae</taxon>
        <taxon>Asteroideae</taxon>
        <taxon>Anthemideae</taxon>
        <taxon>Anthemidinae</taxon>
        <taxon>Tanacetum</taxon>
    </lineage>
</organism>
<dbReference type="Gene3D" id="3.30.230.10">
    <property type="match status" value="1"/>
</dbReference>
<reference evidence="1" key="1">
    <citation type="journal article" date="2019" name="Sci. Rep.">
        <title>Draft genome of Tanacetum cinerariifolium, the natural source of mosquito coil.</title>
        <authorList>
            <person name="Yamashiro T."/>
            <person name="Shiraishi A."/>
            <person name="Satake H."/>
            <person name="Nakayama K."/>
        </authorList>
    </citation>
    <scope>NUCLEOTIDE SEQUENCE</scope>
</reference>